<dbReference type="AlphaFoldDB" id="A0A6J2UJ89"/>
<dbReference type="PANTHER" id="PTHR13318:SF190">
    <property type="entry name" value="PARTNER OF PAIRED, ISOFORM B"/>
    <property type="match status" value="1"/>
</dbReference>
<dbReference type="InterPro" id="IPR012677">
    <property type="entry name" value="Nucleotide-bd_a/b_plait_sf"/>
</dbReference>
<dbReference type="InterPro" id="IPR000504">
    <property type="entry name" value="RRM_dom"/>
</dbReference>
<keyword evidence="4" id="KW-1185">Reference proteome</keyword>
<dbReference type="Gene3D" id="3.30.70.330">
    <property type="match status" value="1"/>
</dbReference>
<dbReference type="GO" id="GO:0019005">
    <property type="term" value="C:SCF ubiquitin ligase complex"/>
    <property type="evidence" value="ECO:0007669"/>
    <property type="project" value="TreeGrafter"/>
</dbReference>
<dbReference type="GeneID" id="115634709"/>
<evidence type="ECO:0000256" key="1">
    <source>
        <dbReference type="ARBA" id="ARBA00022884"/>
    </source>
</evidence>
<keyword evidence="1 2" id="KW-0694">RNA-binding</keyword>
<name>A0A6J2UJ89_DROLE</name>
<proteinExistence type="predicted"/>
<dbReference type="Proteomes" id="UP000504634">
    <property type="component" value="Unplaced"/>
</dbReference>
<dbReference type="RefSeq" id="XP_030388453.1">
    <property type="nucleotide sequence ID" value="XM_030532593.1"/>
</dbReference>
<evidence type="ECO:0000313" key="4">
    <source>
        <dbReference type="Proteomes" id="UP000504634"/>
    </source>
</evidence>
<accession>A0A6J2UJ89</accession>
<evidence type="ECO:0000256" key="2">
    <source>
        <dbReference type="PROSITE-ProRule" id="PRU00176"/>
    </source>
</evidence>
<organism evidence="4 6">
    <name type="scientific">Drosophila lebanonensis</name>
    <name type="common">Fruit fly</name>
    <name type="synonym">Scaptodrosophila lebanonensis</name>
    <dbReference type="NCBI Taxonomy" id="7225"/>
    <lineage>
        <taxon>Eukaryota</taxon>
        <taxon>Metazoa</taxon>
        <taxon>Ecdysozoa</taxon>
        <taxon>Arthropoda</taxon>
        <taxon>Hexapoda</taxon>
        <taxon>Insecta</taxon>
        <taxon>Pterygota</taxon>
        <taxon>Neoptera</taxon>
        <taxon>Endopterygota</taxon>
        <taxon>Diptera</taxon>
        <taxon>Brachycera</taxon>
        <taxon>Muscomorpha</taxon>
        <taxon>Ephydroidea</taxon>
        <taxon>Drosophilidae</taxon>
        <taxon>Scaptodrosophila</taxon>
    </lineage>
</organism>
<dbReference type="InterPro" id="IPR036047">
    <property type="entry name" value="F-box-like_dom_sf"/>
</dbReference>
<evidence type="ECO:0000313" key="6">
    <source>
        <dbReference type="RefSeq" id="XP_030388461.1"/>
    </source>
</evidence>
<dbReference type="SUPFAM" id="SSF52047">
    <property type="entry name" value="RNI-like"/>
    <property type="match status" value="1"/>
</dbReference>
<dbReference type="OrthoDB" id="6492012at2759"/>
<dbReference type="SMART" id="SM00360">
    <property type="entry name" value="RRM"/>
    <property type="match status" value="1"/>
</dbReference>
<dbReference type="PROSITE" id="PS50102">
    <property type="entry name" value="RRM"/>
    <property type="match status" value="1"/>
</dbReference>
<evidence type="ECO:0000313" key="5">
    <source>
        <dbReference type="RefSeq" id="XP_030388453.1"/>
    </source>
</evidence>
<dbReference type="GO" id="GO:0003723">
    <property type="term" value="F:RNA binding"/>
    <property type="evidence" value="ECO:0007669"/>
    <property type="project" value="UniProtKB-UniRule"/>
</dbReference>
<dbReference type="PANTHER" id="PTHR13318">
    <property type="entry name" value="PARTNER OF PAIRED, ISOFORM B-RELATED"/>
    <property type="match status" value="1"/>
</dbReference>
<dbReference type="SUPFAM" id="SSF54928">
    <property type="entry name" value="RNA-binding domain, RBD"/>
    <property type="match status" value="1"/>
</dbReference>
<evidence type="ECO:0000259" key="3">
    <source>
        <dbReference type="PROSITE" id="PS50102"/>
    </source>
</evidence>
<dbReference type="SUPFAM" id="SSF81383">
    <property type="entry name" value="F-box domain"/>
    <property type="match status" value="1"/>
</dbReference>
<dbReference type="CDD" id="cd00590">
    <property type="entry name" value="RRM_SF"/>
    <property type="match status" value="1"/>
</dbReference>
<dbReference type="RefSeq" id="XP_030388461.1">
    <property type="nucleotide sequence ID" value="XM_030532601.1"/>
</dbReference>
<reference evidence="5 6" key="1">
    <citation type="submission" date="2025-04" db="UniProtKB">
        <authorList>
            <consortium name="RefSeq"/>
        </authorList>
    </citation>
    <scope>IDENTIFICATION</scope>
    <source>
        <strain evidence="5 6">11010-0011.00</strain>
        <tissue evidence="5 6">Whole body</tissue>
    </source>
</reference>
<sequence length="649" mass="75381">MEHFIHNTRNQNYYFMKGLAYTEDHIPVQQLYLYKISPELAQPQIFNYFRRYGRVIRVQIFSKHQSFSQPGRKPGPKTQTGFVLFALARDAAKALRRRHNINGLNLFARASDSWHQPQAYHPNMQRRPIAVLPNSNGEEPTQIFRLNDYCMEYVLRYLSLVDQVRFARTCVRFNAVYNAMSCVVHKSVDFSNFDGMTAWDMRDFFSQSGSHVQKLEGVMPEQNRERMLDLISQHCRNLKVLNMYSTELTTENLYKMFRKLTHLESLKMCGCDIKNVLPLKNLKCLKVLDLSDNEELKGSNLNCLPASIESVKLSGCERIEPMHLARLCNALPHLKSLDVRQIELNTNAFKSMVTGCKALEDFTMSHCSGKYDLIAKFPSLKKLIIHFWPTVTEFRSLLFSQLIEHKADQLEHLEMRGCRSLNTNDMAANIAKLTALRTLILPFNSIIADELQKFSQLKKLQHLNIMNSSNASDSVIMRLIIACPELRVLNVEGCKKITKKLVDEVIEKVGLQIKNKDSQRQLPIKLYAYQTEISEFLLQEPKYSDAKKILDICFKPSEPDYTVEDCLSSMFHIHAEGFHRAGFVLDSDDDLEFVHDPYLFDIGFDPDDDDDDYNNRFNRLLMREIYEELFNDDNEFDDLSTDEGEDWFL</sequence>
<gene>
    <name evidence="5 6" type="primary">LOC115634709</name>
</gene>
<dbReference type="InterPro" id="IPR032675">
    <property type="entry name" value="LRR_dom_sf"/>
</dbReference>
<protein>
    <submittedName>
        <fullName evidence="5 6">Uncharacterized protein LOC115634709</fullName>
    </submittedName>
</protein>
<dbReference type="GO" id="GO:0031146">
    <property type="term" value="P:SCF-dependent proteasomal ubiquitin-dependent protein catabolic process"/>
    <property type="evidence" value="ECO:0007669"/>
    <property type="project" value="TreeGrafter"/>
</dbReference>
<dbReference type="InterPro" id="IPR035979">
    <property type="entry name" value="RBD_domain_sf"/>
</dbReference>
<feature type="domain" description="RRM" evidence="3">
    <location>
        <begin position="29"/>
        <end position="136"/>
    </location>
</feature>
<dbReference type="Gene3D" id="3.80.10.10">
    <property type="entry name" value="Ribonuclease Inhibitor"/>
    <property type="match status" value="1"/>
</dbReference>